<evidence type="ECO:0000259" key="7">
    <source>
        <dbReference type="Pfam" id="PF04932"/>
    </source>
</evidence>
<feature type="transmembrane region" description="Helical" evidence="5">
    <location>
        <begin position="87"/>
        <end position="112"/>
    </location>
</feature>
<dbReference type="EMBL" id="JBEPMB010000005">
    <property type="protein sequence ID" value="MET3614953.1"/>
    <property type="molecule type" value="Genomic_DNA"/>
</dbReference>
<comment type="caution">
    <text evidence="8">The sequence shown here is derived from an EMBL/GenBank/DDBJ whole genome shotgun (WGS) entry which is preliminary data.</text>
</comment>
<dbReference type="PANTHER" id="PTHR37422:SF23">
    <property type="entry name" value="TEICHURONIC ACID BIOSYNTHESIS PROTEIN TUAE"/>
    <property type="match status" value="1"/>
</dbReference>
<evidence type="ECO:0000256" key="1">
    <source>
        <dbReference type="ARBA" id="ARBA00004141"/>
    </source>
</evidence>
<evidence type="ECO:0000256" key="3">
    <source>
        <dbReference type="ARBA" id="ARBA00022989"/>
    </source>
</evidence>
<accession>A0ABV2J2F9</accession>
<comment type="subcellular location">
    <subcellularLocation>
        <location evidence="1">Membrane</location>
        <topology evidence="1">Multi-pass membrane protein</topology>
    </subcellularLocation>
</comment>
<feature type="transmembrane region" description="Helical" evidence="5">
    <location>
        <begin position="55"/>
        <end position="75"/>
    </location>
</feature>
<feature type="chain" id="PRO_5046396497" description="O-antigen ligase-related domain-containing protein" evidence="6">
    <location>
        <begin position="23"/>
        <end position="429"/>
    </location>
</feature>
<feature type="signal peptide" evidence="6">
    <location>
        <begin position="1"/>
        <end position="22"/>
    </location>
</feature>
<dbReference type="Pfam" id="PF04932">
    <property type="entry name" value="Wzy_C"/>
    <property type="match status" value="1"/>
</dbReference>
<protein>
    <recommendedName>
        <fullName evidence="7">O-antigen ligase-related domain-containing protein</fullName>
    </recommendedName>
</protein>
<organism evidence="8 9">
    <name type="scientific">Rhizobium aquaticum</name>
    <dbReference type="NCBI Taxonomy" id="1549636"/>
    <lineage>
        <taxon>Bacteria</taxon>
        <taxon>Pseudomonadati</taxon>
        <taxon>Pseudomonadota</taxon>
        <taxon>Alphaproteobacteria</taxon>
        <taxon>Hyphomicrobiales</taxon>
        <taxon>Rhizobiaceae</taxon>
        <taxon>Rhizobium/Agrobacterium group</taxon>
        <taxon>Rhizobium</taxon>
    </lineage>
</organism>
<keyword evidence="9" id="KW-1185">Reference proteome</keyword>
<keyword evidence="2 5" id="KW-0812">Transmembrane</keyword>
<dbReference type="RefSeq" id="WP_354557441.1">
    <property type="nucleotide sequence ID" value="NZ_JBEPMB010000005.1"/>
</dbReference>
<evidence type="ECO:0000256" key="4">
    <source>
        <dbReference type="ARBA" id="ARBA00023136"/>
    </source>
</evidence>
<keyword evidence="6" id="KW-0732">Signal</keyword>
<feature type="transmembrane region" description="Helical" evidence="5">
    <location>
        <begin position="199"/>
        <end position="220"/>
    </location>
</feature>
<evidence type="ECO:0000313" key="9">
    <source>
        <dbReference type="Proteomes" id="UP001549047"/>
    </source>
</evidence>
<feature type="transmembrane region" description="Helical" evidence="5">
    <location>
        <begin position="132"/>
        <end position="152"/>
    </location>
</feature>
<evidence type="ECO:0000256" key="6">
    <source>
        <dbReference type="SAM" id="SignalP"/>
    </source>
</evidence>
<feature type="transmembrane region" description="Helical" evidence="5">
    <location>
        <begin position="173"/>
        <end position="193"/>
    </location>
</feature>
<dbReference type="Proteomes" id="UP001549047">
    <property type="component" value="Unassembled WGS sequence"/>
</dbReference>
<feature type="transmembrane region" description="Helical" evidence="5">
    <location>
        <begin position="240"/>
        <end position="262"/>
    </location>
</feature>
<gene>
    <name evidence="8" type="ORF">ABID16_003296</name>
</gene>
<sequence length="429" mass="46880">MLKATVVLAALLALWACSQALRFEGNPFANPVWKSASEVLGALPGSISIVPADTLATIIPVLLPFAVFTTGVLLFQSDASATRLLRFLAISGGLVALYGLIQFEFFPDYLMFRKKDYYLDDLTSVLVNRNSIATYLGAALLINAGFLFDSLIPVSPRRGRAGAAFHAQRLIQVDTYSVLHGFLAFVTLLALLLTRSRGGIAATFVALSALSVFLVIDGYWRIGQRTRRPSNGMARPSKWASVSVAAAFIVLIFFLLGGRVLMRADMQGAEDARFCAYPSIVQLLKDNWLFGTGLGSFREAYERYQDPLCAHNRLWDRAHSFYLEGWIDLGVIFVPLLLVAVGGLILIFISGIKNRKSRRWASASGASVLLLFLLHSIVDFSIQIPGVAVFFAAIMAAASVLSLNRVRRNGVRQKRGPDGPNFTGLHQTS</sequence>
<dbReference type="PANTHER" id="PTHR37422">
    <property type="entry name" value="TEICHURONIC ACID BIOSYNTHESIS PROTEIN TUAE"/>
    <property type="match status" value="1"/>
</dbReference>
<evidence type="ECO:0000313" key="8">
    <source>
        <dbReference type="EMBL" id="MET3614953.1"/>
    </source>
</evidence>
<dbReference type="InterPro" id="IPR051533">
    <property type="entry name" value="WaaL-like"/>
</dbReference>
<keyword evidence="3 5" id="KW-1133">Transmembrane helix</keyword>
<evidence type="ECO:0000256" key="2">
    <source>
        <dbReference type="ARBA" id="ARBA00022692"/>
    </source>
</evidence>
<evidence type="ECO:0000256" key="5">
    <source>
        <dbReference type="SAM" id="Phobius"/>
    </source>
</evidence>
<proteinExistence type="predicted"/>
<dbReference type="InterPro" id="IPR007016">
    <property type="entry name" value="O-antigen_ligase-rel_domated"/>
</dbReference>
<feature type="transmembrane region" description="Helical" evidence="5">
    <location>
        <begin position="360"/>
        <end position="378"/>
    </location>
</feature>
<reference evidence="8 9" key="1">
    <citation type="submission" date="2024-06" db="EMBL/GenBank/DDBJ databases">
        <title>Genomic Encyclopedia of Type Strains, Phase IV (KMG-IV): sequencing the most valuable type-strain genomes for metagenomic binning, comparative biology and taxonomic classification.</title>
        <authorList>
            <person name="Goeker M."/>
        </authorList>
    </citation>
    <scope>NUCLEOTIDE SEQUENCE [LARGE SCALE GENOMIC DNA]</scope>
    <source>
        <strain evidence="8 9">DSM 29780</strain>
    </source>
</reference>
<keyword evidence="4 5" id="KW-0472">Membrane</keyword>
<feature type="transmembrane region" description="Helical" evidence="5">
    <location>
        <begin position="326"/>
        <end position="348"/>
    </location>
</feature>
<feature type="domain" description="O-antigen ligase-related" evidence="7">
    <location>
        <begin position="183"/>
        <end position="332"/>
    </location>
</feature>
<name>A0ABV2J2F9_9HYPH</name>
<feature type="transmembrane region" description="Helical" evidence="5">
    <location>
        <begin position="384"/>
        <end position="404"/>
    </location>
</feature>